<dbReference type="SMART" id="SM00559">
    <property type="entry name" value="Ku78"/>
    <property type="match status" value="1"/>
</dbReference>
<evidence type="ECO:0000256" key="9">
    <source>
        <dbReference type="ARBA" id="ARBA00023172"/>
    </source>
</evidence>
<dbReference type="InterPro" id="IPR036465">
    <property type="entry name" value="vWFA_dom_sf"/>
</dbReference>
<dbReference type="InterPro" id="IPR027388">
    <property type="entry name" value="Ku70_bridge/pillars_dom_sf"/>
</dbReference>
<accession>A0A1I7Y5V8</accession>
<dbReference type="Gene3D" id="1.10.1600.10">
    <property type="match status" value="1"/>
</dbReference>
<keyword evidence="4" id="KW-0227">DNA damage</keyword>
<dbReference type="GO" id="GO:0005524">
    <property type="term" value="F:ATP binding"/>
    <property type="evidence" value="ECO:0007669"/>
    <property type="project" value="UniProtKB-KW"/>
</dbReference>
<keyword evidence="5" id="KW-0378">Hydrolase</keyword>
<dbReference type="InterPro" id="IPR005161">
    <property type="entry name" value="Ku_N"/>
</dbReference>
<dbReference type="GO" id="GO:0003690">
    <property type="term" value="F:double-stranded DNA binding"/>
    <property type="evidence" value="ECO:0007669"/>
    <property type="project" value="TreeGrafter"/>
</dbReference>
<keyword evidence="10" id="KW-0234">DNA repair</keyword>
<dbReference type="GO" id="GO:0042162">
    <property type="term" value="F:telomeric DNA binding"/>
    <property type="evidence" value="ECO:0007669"/>
    <property type="project" value="InterPro"/>
</dbReference>
<protein>
    <submittedName>
        <fullName evidence="14">Ku domain-containing protein</fullName>
    </submittedName>
</protein>
<reference evidence="14" key="1">
    <citation type="submission" date="2016-11" db="UniProtKB">
        <authorList>
            <consortium name="WormBaseParasite"/>
        </authorList>
    </citation>
    <scope>IDENTIFICATION</scope>
</reference>
<evidence type="ECO:0000256" key="7">
    <source>
        <dbReference type="ARBA" id="ARBA00022840"/>
    </source>
</evidence>
<keyword evidence="7" id="KW-0067">ATP-binding</keyword>
<dbReference type="Gene3D" id="2.40.290.10">
    <property type="match status" value="1"/>
</dbReference>
<dbReference type="GO" id="GO:0000723">
    <property type="term" value="P:telomere maintenance"/>
    <property type="evidence" value="ECO:0007669"/>
    <property type="project" value="InterPro"/>
</dbReference>
<evidence type="ECO:0000256" key="11">
    <source>
        <dbReference type="ARBA" id="ARBA00023242"/>
    </source>
</evidence>
<dbReference type="GO" id="GO:0016787">
    <property type="term" value="F:hydrolase activity"/>
    <property type="evidence" value="ECO:0007669"/>
    <property type="project" value="UniProtKB-KW"/>
</dbReference>
<keyword evidence="6" id="KW-0347">Helicase</keyword>
<evidence type="ECO:0000256" key="3">
    <source>
        <dbReference type="ARBA" id="ARBA00022741"/>
    </source>
</evidence>
<comment type="similarity">
    <text evidence="2">Belongs to the ku70 family.</text>
</comment>
<dbReference type="WBParaSite" id="L893_g12983.t1">
    <property type="protein sequence ID" value="L893_g12983.t1"/>
    <property type="gene ID" value="L893_g12983"/>
</dbReference>
<feature type="domain" description="Ku" evidence="12">
    <location>
        <begin position="284"/>
        <end position="427"/>
    </location>
</feature>
<comment type="subcellular location">
    <subcellularLocation>
        <location evidence="1">Nucleus</location>
    </subcellularLocation>
</comment>
<dbReference type="Pfam" id="PF03731">
    <property type="entry name" value="Ku_N"/>
    <property type="match status" value="1"/>
</dbReference>
<dbReference type="InterPro" id="IPR047087">
    <property type="entry name" value="KU70_core_dom"/>
</dbReference>
<dbReference type="AlphaFoldDB" id="A0A1I7Y5V8"/>
<dbReference type="Proteomes" id="UP000095287">
    <property type="component" value="Unplaced"/>
</dbReference>
<evidence type="ECO:0000256" key="5">
    <source>
        <dbReference type="ARBA" id="ARBA00022801"/>
    </source>
</evidence>
<proteinExistence type="inferred from homology"/>
<evidence type="ECO:0000256" key="10">
    <source>
        <dbReference type="ARBA" id="ARBA00023204"/>
    </source>
</evidence>
<dbReference type="InterPro" id="IPR006164">
    <property type="entry name" value="DNA_bd_Ku70/Ku80"/>
</dbReference>
<dbReference type="GO" id="GO:0003684">
    <property type="term" value="F:damaged DNA binding"/>
    <property type="evidence" value="ECO:0007669"/>
    <property type="project" value="InterPro"/>
</dbReference>
<keyword evidence="9" id="KW-0233">DNA recombination</keyword>
<dbReference type="CDD" id="cd00788">
    <property type="entry name" value="KU70"/>
    <property type="match status" value="1"/>
</dbReference>
<dbReference type="Gene3D" id="4.10.970.10">
    <property type="entry name" value="Ku70, bridge and pillars"/>
    <property type="match status" value="1"/>
</dbReference>
<evidence type="ECO:0000256" key="6">
    <source>
        <dbReference type="ARBA" id="ARBA00022806"/>
    </source>
</evidence>
<name>A0A1I7Y5V8_9BILA</name>
<evidence type="ECO:0000256" key="8">
    <source>
        <dbReference type="ARBA" id="ARBA00023125"/>
    </source>
</evidence>
<evidence type="ECO:0000256" key="4">
    <source>
        <dbReference type="ARBA" id="ARBA00022763"/>
    </source>
</evidence>
<evidence type="ECO:0000313" key="13">
    <source>
        <dbReference type="Proteomes" id="UP000095287"/>
    </source>
</evidence>
<dbReference type="GO" id="GO:0006303">
    <property type="term" value="P:double-strand break repair via nonhomologous end joining"/>
    <property type="evidence" value="ECO:0007669"/>
    <property type="project" value="InterPro"/>
</dbReference>
<keyword evidence="3" id="KW-0547">Nucleotide-binding</keyword>
<dbReference type="PANTHER" id="PTHR12604">
    <property type="entry name" value="KU AUTOANTIGEN DNA HELICASE"/>
    <property type="match status" value="1"/>
</dbReference>
<dbReference type="PIRSF" id="PIRSF003033">
    <property type="entry name" value="Ku70"/>
    <property type="match status" value="1"/>
</dbReference>
<dbReference type="PANTHER" id="PTHR12604:SF2">
    <property type="entry name" value="X-RAY REPAIR CROSS-COMPLEMENTING PROTEIN 6"/>
    <property type="match status" value="1"/>
</dbReference>
<keyword evidence="13" id="KW-1185">Reference proteome</keyword>
<keyword evidence="11" id="KW-0539">Nucleus</keyword>
<dbReference type="InterPro" id="IPR016194">
    <property type="entry name" value="SPOC-like_C_dom_sf"/>
</dbReference>
<dbReference type="GO" id="GO:0004386">
    <property type="term" value="F:helicase activity"/>
    <property type="evidence" value="ECO:0007669"/>
    <property type="project" value="UniProtKB-KW"/>
</dbReference>
<dbReference type="Gene3D" id="3.40.50.410">
    <property type="entry name" value="von Willebrand factor, type A domain"/>
    <property type="match status" value="1"/>
</dbReference>
<keyword evidence="8" id="KW-0238">DNA-binding</keyword>
<dbReference type="NCBIfam" id="TIGR00578">
    <property type="entry name" value="ku70"/>
    <property type="match status" value="1"/>
</dbReference>
<evidence type="ECO:0000256" key="2">
    <source>
        <dbReference type="ARBA" id="ARBA00005240"/>
    </source>
</evidence>
<dbReference type="InterPro" id="IPR006165">
    <property type="entry name" value="Ku70"/>
</dbReference>
<organism evidence="13 14">
    <name type="scientific">Steinernema glaseri</name>
    <dbReference type="NCBI Taxonomy" id="37863"/>
    <lineage>
        <taxon>Eukaryota</taxon>
        <taxon>Metazoa</taxon>
        <taxon>Ecdysozoa</taxon>
        <taxon>Nematoda</taxon>
        <taxon>Chromadorea</taxon>
        <taxon>Rhabditida</taxon>
        <taxon>Tylenchina</taxon>
        <taxon>Panagrolaimomorpha</taxon>
        <taxon>Strongyloidoidea</taxon>
        <taxon>Steinernematidae</taxon>
        <taxon>Steinernema</taxon>
    </lineage>
</organism>
<dbReference type="GO" id="GO:0043564">
    <property type="term" value="C:Ku70:Ku80 complex"/>
    <property type="evidence" value="ECO:0007669"/>
    <property type="project" value="InterPro"/>
</dbReference>
<sequence length="596" mass="66843">MEQLQVGGASGKKATIFALDCREAMFEPFEHEGQQSTPFALATNLIWRTMSAIALGGNQNHYVSVIFFNTAKKSKEASAVDNVFNVVEMALLTPTIVNDFKNKYSSYENLKEQIDSEFGFGTANIAELFFRFLRDITYGVGGKLQRNRCVVHLFSTMSDVTDGYPDIARKAAAIRKDLLGNGCRYATYLFGAEEPSDEWREIDPEIDDMEERLYELQLDAKYVTQERTRRAIASLDFQLAEGMSIALGIYGLYTKHATPQGTKLDAETNEPIVTKTAFITKESGKDVAPIEVKMQQPVGGVDVALNKKEVEQFRRLCDPGLVLLGFKPLSSFKLSHCFDGSKFVFPQEKIISGSSTVYKALLEECLEQKKYALVRATVRRNTAPRLAALVPRRGKEGDPTIFEGFHLIDLPFSDDKRDLTAPMTKEDIVDIGPSDNQINLAKGFIKKLTSSYSADSFSNPFLERFYRYIEANALETELPDSEEFNSDSVPWFLNPKTKDRASIECDAFCSALGLTGAAPKASKRTVSSTQGEPKKKKTCNTKEEFIEYAKELHEQKQLGRLTRQELFDGAALIGMVYNKAMKKDTLIERLQQHLQL</sequence>
<evidence type="ECO:0000256" key="1">
    <source>
        <dbReference type="ARBA" id="ARBA00004123"/>
    </source>
</evidence>
<dbReference type="Pfam" id="PF02735">
    <property type="entry name" value="Ku"/>
    <property type="match status" value="1"/>
</dbReference>
<evidence type="ECO:0000259" key="12">
    <source>
        <dbReference type="SMART" id="SM00559"/>
    </source>
</evidence>
<dbReference type="SUPFAM" id="SSF100939">
    <property type="entry name" value="SPOC domain-like"/>
    <property type="match status" value="1"/>
</dbReference>
<dbReference type="SUPFAM" id="SSF53300">
    <property type="entry name" value="vWA-like"/>
    <property type="match status" value="1"/>
</dbReference>
<dbReference type="GO" id="GO:0006310">
    <property type="term" value="P:DNA recombination"/>
    <property type="evidence" value="ECO:0007669"/>
    <property type="project" value="UniProtKB-KW"/>
</dbReference>
<evidence type="ECO:0000313" key="14">
    <source>
        <dbReference type="WBParaSite" id="L893_g12983.t1"/>
    </source>
</evidence>